<keyword evidence="3 6" id="KW-0540">Nuclease</keyword>
<dbReference type="PANTHER" id="PTHR47649">
    <property type="entry name" value="RIBONUCLEASE D"/>
    <property type="match status" value="1"/>
</dbReference>
<comment type="caution">
    <text evidence="8">The sequence shown here is derived from an EMBL/GenBank/DDBJ whole genome shotgun (WGS) entry which is preliminary data.</text>
</comment>
<dbReference type="HAMAP" id="MF_01899">
    <property type="entry name" value="RNase_D"/>
    <property type="match status" value="1"/>
</dbReference>
<comment type="catalytic activity">
    <reaction evidence="6">
        <text>Exonucleolytic cleavage that removes extra residues from the 3'-terminus of tRNA to produce 5'-mononucleotides.</text>
        <dbReference type="EC" id="3.1.13.5"/>
    </reaction>
</comment>
<keyword evidence="2 6" id="KW-0819">tRNA processing</keyword>
<dbReference type="GO" id="GO:0042780">
    <property type="term" value="P:tRNA 3'-end processing"/>
    <property type="evidence" value="ECO:0007669"/>
    <property type="project" value="UniProtKB-UniRule"/>
</dbReference>
<sequence>MPRLAKMRREQAKTADSTRTLGYSAGMDLITTTPDLAAVCARLARHSYVTVDTEFLRESTYYSKLCLLQMAGPEDAVLVDPLAPGIDLAPFFALMADPVVEKVFHSARQDVEIIWFMGHLIPTPLFDTQIAAMVCGYGDSVSYEQLANDLAKARIDKSSRFTDWSRRPLSEQQLTYALADVTHLRTIYGALRSQLAETGREAWLDEEMAILTSPATYATKPEDAWLRLASRIRKPRDAAVLIELAAWREREARSRDVPRSRVMKDDTLVDVATHAPRSAEALGLLRSVPNGFERSRAASDVLEAVARGLARDPADIELPSRERGRAGGGALLDLLKVLLKAVSEGERVAPKIIASVDDLDAIAADDQADVPALKGWRRDIFGERALALKNGRLSLAVERSRVKIVAI</sequence>
<dbReference type="AlphaFoldDB" id="A0A916UDR6"/>
<dbReference type="GO" id="GO:0033890">
    <property type="term" value="F:ribonuclease D activity"/>
    <property type="evidence" value="ECO:0007669"/>
    <property type="project" value="UniProtKB-UniRule"/>
</dbReference>
<comment type="function">
    <text evidence="6">Exonuclease involved in the 3' processing of various precursor tRNAs. Initiates hydrolysis at the 3'-terminus of an RNA molecule and releases 5'-mononucleotides.</text>
</comment>
<evidence type="ECO:0000256" key="5">
    <source>
        <dbReference type="ARBA" id="ARBA00022839"/>
    </source>
</evidence>
<dbReference type="GO" id="GO:0000166">
    <property type="term" value="F:nucleotide binding"/>
    <property type="evidence" value="ECO:0007669"/>
    <property type="project" value="InterPro"/>
</dbReference>
<dbReference type="InterPro" id="IPR010997">
    <property type="entry name" value="HRDC-like_sf"/>
</dbReference>
<evidence type="ECO:0000256" key="6">
    <source>
        <dbReference type="HAMAP-Rule" id="MF_01899"/>
    </source>
</evidence>
<keyword evidence="9" id="KW-1185">Reference proteome</keyword>
<keyword evidence="5 6" id="KW-0269">Exonuclease</keyword>
<dbReference type="GO" id="GO:0008408">
    <property type="term" value="F:3'-5' exonuclease activity"/>
    <property type="evidence" value="ECO:0007669"/>
    <property type="project" value="InterPro"/>
</dbReference>
<dbReference type="InterPro" id="IPR036397">
    <property type="entry name" value="RNaseH_sf"/>
</dbReference>
<keyword evidence="1 6" id="KW-0963">Cytoplasm</keyword>
<dbReference type="NCBIfam" id="TIGR01388">
    <property type="entry name" value="rnd"/>
    <property type="match status" value="1"/>
</dbReference>
<dbReference type="SMART" id="SM00474">
    <property type="entry name" value="35EXOc"/>
    <property type="match status" value="1"/>
</dbReference>
<dbReference type="SUPFAM" id="SSF53098">
    <property type="entry name" value="Ribonuclease H-like"/>
    <property type="match status" value="1"/>
</dbReference>
<dbReference type="Gene3D" id="1.10.150.80">
    <property type="entry name" value="HRDC domain"/>
    <property type="match status" value="1"/>
</dbReference>
<reference evidence="8" key="1">
    <citation type="journal article" date="2014" name="Int. J. Syst. Evol. Microbiol.">
        <title>Complete genome sequence of Corynebacterium casei LMG S-19264T (=DSM 44701T), isolated from a smear-ripened cheese.</title>
        <authorList>
            <consortium name="US DOE Joint Genome Institute (JGI-PGF)"/>
            <person name="Walter F."/>
            <person name="Albersmeier A."/>
            <person name="Kalinowski J."/>
            <person name="Ruckert C."/>
        </authorList>
    </citation>
    <scope>NUCLEOTIDE SEQUENCE</scope>
    <source>
        <strain evidence="8">CGMCC 1.12919</strain>
    </source>
</reference>
<dbReference type="InterPro" id="IPR012337">
    <property type="entry name" value="RNaseH-like_sf"/>
</dbReference>
<feature type="domain" description="HRDC" evidence="7">
    <location>
        <begin position="234"/>
        <end position="315"/>
    </location>
</feature>
<dbReference type="Proteomes" id="UP000637002">
    <property type="component" value="Unassembled WGS sequence"/>
</dbReference>
<dbReference type="InterPro" id="IPR006292">
    <property type="entry name" value="RNase_D"/>
</dbReference>
<dbReference type="PANTHER" id="PTHR47649:SF1">
    <property type="entry name" value="RIBONUCLEASE D"/>
    <property type="match status" value="1"/>
</dbReference>
<name>A0A916UDR6_9HYPH</name>
<evidence type="ECO:0000256" key="1">
    <source>
        <dbReference type="ARBA" id="ARBA00022490"/>
    </source>
</evidence>
<dbReference type="Pfam" id="PF01612">
    <property type="entry name" value="DNA_pol_A_exo1"/>
    <property type="match status" value="1"/>
</dbReference>
<gene>
    <name evidence="6 8" type="primary">rnd</name>
    <name evidence="8" type="ORF">GCM10010994_29750</name>
</gene>
<dbReference type="EC" id="3.1.13.5" evidence="6"/>
<dbReference type="InterPro" id="IPR044876">
    <property type="entry name" value="HRDC_dom_sf"/>
</dbReference>
<dbReference type="InterPro" id="IPR051086">
    <property type="entry name" value="RNase_D-like"/>
</dbReference>
<comment type="subcellular location">
    <subcellularLocation>
        <location evidence="6">Cytoplasm</location>
    </subcellularLocation>
</comment>
<dbReference type="InterPro" id="IPR002562">
    <property type="entry name" value="3'-5'_exonuclease_dom"/>
</dbReference>
<evidence type="ECO:0000313" key="9">
    <source>
        <dbReference type="Proteomes" id="UP000637002"/>
    </source>
</evidence>
<accession>A0A916UDR6</accession>
<dbReference type="PROSITE" id="PS50967">
    <property type="entry name" value="HRDC"/>
    <property type="match status" value="1"/>
</dbReference>
<dbReference type="Gene3D" id="3.30.420.10">
    <property type="entry name" value="Ribonuclease H-like superfamily/Ribonuclease H"/>
    <property type="match status" value="1"/>
</dbReference>
<comment type="cofactor">
    <cofactor evidence="6">
        <name>a divalent metal cation</name>
        <dbReference type="ChEBI" id="CHEBI:60240"/>
    </cofactor>
</comment>
<dbReference type="CDD" id="cd06142">
    <property type="entry name" value="RNaseD_exo"/>
    <property type="match status" value="1"/>
</dbReference>
<organism evidence="8 9">
    <name type="scientific">Chelatococcus reniformis</name>
    <dbReference type="NCBI Taxonomy" id="1494448"/>
    <lineage>
        <taxon>Bacteria</taxon>
        <taxon>Pseudomonadati</taxon>
        <taxon>Pseudomonadota</taxon>
        <taxon>Alphaproteobacteria</taxon>
        <taxon>Hyphomicrobiales</taxon>
        <taxon>Chelatococcaceae</taxon>
        <taxon>Chelatococcus</taxon>
    </lineage>
</organism>
<evidence type="ECO:0000256" key="4">
    <source>
        <dbReference type="ARBA" id="ARBA00022801"/>
    </source>
</evidence>
<evidence type="ECO:0000313" key="8">
    <source>
        <dbReference type="EMBL" id="GGC69243.1"/>
    </source>
</evidence>
<dbReference type="GO" id="GO:0003676">
    <property type="term" value="F:nucleic acid binding"/>
    <property type="evidence" value="ECO:0007669"/>
    <property type="project" value="InterPro"/>
</dbReference>
<dbReference type="Pfam" id="PF00570">
    <property type="entry name" value="HRDC"/>
    <property type="match status" value="1"/>
</dbReference>
<evidence type="ECO:0000259" key="7">
    <source>
        <dbReference type="PROSITE" id="PS50967"/>
    </source>
</evidence>
<keyword evidence="4 6" id="KW-0378">Hydrolase</keyword>
<dbReference type="EMBL" id="BMGG01000005">
    <property type="protein sequence ID" value="GGC69243.1"/>
    <property type="molecule type" value="Genomic_DNA"/>
</dbReference>
<dbReference type="InterPro" id="IPR002121">
    <property type="entry name" value="HRDC_dom"/>
</dbReference>
<dbReference type="GO" id="GO:0005737">
    <property type="term" value="C:cytoplasm"/>
    <property type="evidence" value="ECO:0007669"/>
    <property type="project" value="UniProtKB-SubCell"/>
</dbReference>
<dbReference type="SUPFAM" id="SSF47819">
    <property type="entry name" value="HRDC-like"/>
    <property type="match status" value="2"/>
</dbReference>
<dbReference type="SMART" id="SM00341">
    <property type="entry name" value="HRDC"/>
    <property type="match status" value="1"/>
</dbReference>
<evidence type="ECO:0000256" key="2">
    <source>
        <dbReference type="ARBA" id="ARBA00022694"/>
    </source>
</evidence>
<comment type="similarity">
    <text evidence="6">Belongs to the RNase D family.</text>
</comment>
<reference evidence="8" key="2">
    <citation type="submission" date="2020-09" db="EMBL/GenBank/DDBJ databases">
        <authorList>
            <person name="Sun Q."/>
            <person name="Zhou Y."/>
        </authorList>
    </citation>
    <scope>NUCLEOTIDE SEQUENCE</scope>
    <source>
        <strain evidence="8">CGMCC 1.12919</strain>
    </source>
</reference>
<protein>
    <recommendedName>
        <fullName evidence="6">Ribonuclease D</fullName>
        <shortName evidence="6">RNase D</shortName>
        <ecNumber evidence="6">3.1.13.5</ecNumber>
    </recommendedName>
</protein>
<evidence type="ECO:0000256" key="3">
    <source>
        <dbReference type="ARBA" id="ARBA00022722"/>
    </source>
</evidence>
<proteinExistence type="inferred from homology"/>